<reference evidence="2" key="1">
    <citation type="submission" date="2018-06" db="EMBL/GenBank/DDBJ databases">
        <authorList>
            <person name="Zhirakovskaya E."/>
        </authorList>
    </citation>
    <scope>NUCLEOTIDE SEQUENCE</scope>
</reference>
<evidence type="ECO:0000256" key="1">
    <source>
        <dbReference type="SAM" id="Phobius"/>
    </source>
</evidence>
<protein>
    <submittedName>
        <fullName evidence="2">Uncharacterized protein</fullName>
    </submittedName>
</protein>
<name>A0A3B0UQD4_9ZZZZ</name>
<accession>A0A3B0UQD4</accession>
<sequence length="193" mass="21935">MLPTPGYTSLNVEYVFRALYEAATNVHLSTGALHPIITATWQIITVVGYLASAGALFVIVYSIMHIEEVRRKEKEKYGPLPKISEDTPHENPRWKQVEELISGENVNDWRQAIIEADIILGEVLTRQGYKGETIGEQLKQIERADFDSLDNAWEAHKVRNMIAHSGSAFALSETLARRTISHYKKVFHEFEVI</sequence>
<gene>
    <name evidence="2" type="ORF">MNBD_CPR01-566</name>
</gene>
<dbReference type="AlphaFoldDB" id="A0A3B0UQD4"/>
<organism evidence="2">
    <name type="scientific">hydrothermal vent metagenome</name>
    <dbReference type="NCBI Taxonomy" id="652676"/>
    <lineage>
        <taxon>unclassified sequences</taxon>
        <taxon>metagenomes</taxon>
        <taxon>ecological metagenomes</taxon>
    </lineage>
</organism>
<dbReference type="EMBL" id="UOEV01000094">
    <property type="protein sequence ID" value="VAW33331.1"/>
    <property type="molecule type" value="Genomic_DNA"/>
</dbReference>
<keyword evidence="1" id="KW-0472">Membrane</keyword>
<keyword evidence="1" id="KW-1133">Transmembrane helix</keyword>
<keyword evidence="1" id="KW-0812">Transmembrane</keyword>
<evidence type="ECO:0000313" key="2">
    <source>
        <dbReference type="EMBL" id="VAW33331.1"/>
    </source>
</evidence>
<feature type="transmembrane region" description="Helical" evidence="1">
    <location>
        <begin position="39"/>
        <end position="64"/>
    </location>
</feature>
<proteinExistence type="predicted"/>